<comment type="similarity">
    <text evidence="1">Belongs to the UPF0065 (bug) family.</text>
</comment>
<dbReference type="InterPro" id="IPR005064">
    <property type="entry name" value="BUG"/>
</dbReference>
<reference evidence="3 4" key="1">
    <citation type="submission" date="2018-03" db="EMBL/GenBank/DDBJ databases">
        <title>Genomic Encyclopedia of Type Strains, Phase III (KMG-III): the genomes of soil and plant-associated and newly described type strains.</title>
        <authorList>
            <person name="Whitman W."/>
        </authorList>
    </citation>
    <scope>NUCLEOTIDE SEQUENCE [LARGE SCALE GENOMIC DNA]</scope>
    <source>
        <strain evidence="3 4">MWH-P2sevCIIIb</strain>
    </source>
</reference>
<dbReference type="SUPFAM" id="SSF53850">
    <property type="entry name" value="Periplasmic binding protein-like II"/>
    <property type="match status" value="1"/>
</dbReference>
<dbReference type="AlphaFoldDB" id="A0A2T0XLA9"/>
<dbReference type="PIRSF" id="PIRSF017082">
    <property type="entry name" value="YflP"/>
    <property type="match status" value="1"/>
</dbReference>
<keyword evidence="2" id="KW-0812">Transmembrane</keyword>
<dbReference type="CDD" id="cd13578">
    <property type="entry name" value="PBP2_Bug27"/>
    <property type="match status" value="1"/>
</dbReference>
<dbReference type="InterPro" id="IPR042100">
    <property type="entry name" value="Bug_dom1"/>
</dbReference>
<evidence type="ECO:0000256" key="2">
    <source>
        <dbReference type="SAM" id="Phobius"/>
    </source>
</evidence>
<comment type="caution">
    <text evidence="3">The sequence shown here is derived from an EMBL/GenBank/DDBJ whole genome shotgun (WGS) entry which is preliminary data.</text>
</comment>
<keyword evidence="4" id="KW-1185">Reference proteome</keyword>
<evidence type="ECO:0000256" key="1">
    <source>
        <dbReference type="ARBA" id="ARBA00006987"/>
    </source>
</evidence>
<organism evidence="3 4">
    <name type="scientific">Jezberella montanilacus</name>
    <dbReference type="NCBI Taxonomy" id="323426"/>
    <lineage>
        <taxon>Bacteria</taxon>
        <taxon>Pseudomonadati</taxon>
        <taxon>Pseudomonadota</taxon>
        <taxon>Betaproteobacteria</taxon>
        <taxon>Burkholderiales</taxon>
        <taxon>Alcaligenaceae</taxon>
        <taxon>Jezberella</taxon>
    </lineage>
</organism>
<keyword evidence="2" id="KW-1133">Transmembrane helix</keyword>
<proteinExistence type="inferred from homology"/>
<dbReference type="PANTHER" id="PTHR42928:SF5">
    <property type="entry name" value="BLR1237 PROTEIN"/>
    <property type="match status" value="1"/>
</dbReference>
<evidence type="ECO:0000313" key="3">
    <source>
        <dbReference type="EMBL" id="PRY99661.1"/>
    </source>
</evidence>
<feature type="transmembrane region" description="Helical" evidence="2">
    <location>
        <begin position="12"/>
        <end position="32"/>
    </location>
</feature>
<dbReference type="Gene3D" id="3.40.190.10">
    <property type="entry name" value="Periplasmic binding protein-like II"/>
    <property type="match status" value="1"/>
</dbReference>
<accession>A0A2T0XLA9</accession>
<gene>
    <name evidence="3" type="ORF">BCM14_1114</name>
</gene>
<dbReference type="PANTHER" id="PTHR42928">
    <property type="entry name" value="TRICARBOXYLATE-BINDING PROTEIN"/>
    <property type="match status" value="1"/>
</dbReference>
<keyword evidence="3" id="KW-0675">Receptor</keyword>
<dbReference type="OrthoDB" id="8678477at2"/>
<dbReference type="Proteomes" id="UP000238308">
    <property type="component" value="Unassembled WGS sequence"/>
</dbReference>
<sequence>MNTTGFSIACRTLRWIVVLFVSGISFAAAQSWPTQPIHMIAPVPAGGGVDMLARAIAQKLQIAYGVPVIVENKSGASALVGTDFVAKSPADGTTLLMGYSVLATNKFLLKSLPYDLDSDLVPVAYVGYIPLILVSAPSLEANSVQDLIALFKTNPDKYTYASGGAGAGAHLSAEMFKHMTGVSLLHVPYKGNAPALADLLGGHTSVMFDTITTSIPLVRTGKLKAFATTGPKRSPLAPDIPTMDEAGVKGFEMSAWYMIFAPKKTPPEVLQKLNQSINEVIRDPDMIKQLGEQGVVFTGGSLAQTQTFLDDEVHRWETIINAANIKAE</sequence>
<dbReference type="Gene3D" id="3.40.190.150">
    <property type="entry name" value="Bordetella uptake gene, domain 1"/>
    <property type="match status" value="1"/>
</dbReference>
<evidence type="ECO:0000313" key="4">
    <source>
        <dbReference type="Proteomes" id="UP000238308"/>
    </source>
</evidence>
<dbReference type="EMBL" id="PVTV01000011">
    <property type="protein sequence ID" value="PRY99661.1"/>
    <property type="molecule type" value="Genomic_DNA"/>
</dbReference>
<dbReference type="RefSeq" id="WP_106226933.1">
    <property type="nucleotide sequence ID" value="NZ_PVTV01000011.1"/>
</dbReference>
<keyword evidence="2" id="KW-0472">Membrane</keyword>
<protein>
    <submittedName>
        <fullName evidence="3">Tripartite-type tricarboxylate transporter receptor subunit TctC</fullName>
    </submittedName>
</protein>
<name>A0A2T0XLA9_9BURK</name>
<dbReference type="Pfam" id="PF03401">
    <property type="entry name" value="TctC"/>
    <property type="match status" value="1"/>
</dbReference>